<organism evidence="4 5">
    <name type="scientific">Ligilactobacillus saerimneri</name>
    <dbReference type="NCBI Taxonomy" id="228229"/>
    <lineage>
        <taxon>Bacteria</taxon>
        <taxon>Bacillati</taxon>
        <taxon>Bacillota</taxon>
        <taxon>Bacilli</taxon>
        <taxon>Lactobacillales</taxon>
        <taxon>Lactobacillaceae</taxon>
        <taxon>Ligilactobacillus</taxon>
    </lineage>
</organism>
<evidence type="ECO:0000256" key="2">
    <source>
        <dbReference type="ARBA" id="ARBA00022801"/>
    </source>
</evidence>
<evidence type="ECO:0000313" key="5">
    <source>
        <dbReference type="Proteomes" id="UP000510886"/>
    </source>
</evidence>
<dbReference type="Pfam" id="PF00293">
    <property type="entry name" value="NUDIX"/>
    <property type="match status" value="1"/>
</dbReference>
<dbReference type="PANTHER" id="PTHR43046:SF16">
    <property type="entry name" value="ADP-RIBOSE PYROPHOSPHATASE YJHB-RELATED"/>
    <property type="match status" value="1"/>
</dbReference>
<dbReference type="Gene3D" id="3.90.79.10">
    <property type="entry name" value="Nucleoside Triphosphate Pyrophosphohydrolase"/>
    <property type="match status" value="1"/>
</dbReference>
<dbReference type="PROSITE" id="PS51462">
    <property type="entry name" value="NUDIX"/>
    <property type="match status" value="1"/>
</dbReference>
<evidence type="ECO:0000313" key="4">
    <source>
        <dbReference type="EMBL" id="QLL78859.1"/>
    </source>
</evidence>
<dbReference type="Proteomes" id="UP000510886">
    <property type="component" value="Chromosome"/>
</dbReference>
<keyword evidence="2" id="KW-0378">Hydrolase</keyword>
<dbReference type="InterPro" id="IPR000086">
    <property type="entry name" value="NUDIX_hydrolase_dom"/>
</dbReference>
<comment type="cofactor">
    <cofactor evidence="1">
        <name>Mg(2+)</name>
        <dbReference type="ChEBI" id="CHEBI:18420"/>
    </cofactor>
</comment>
<dbReference type="Pfam" id="PF12535">
    <property type="entry name" value="Nudix_N"/>
    <property type="match status" value="1"/>
</dbReference>
<protein>
    <submittedName>
        <fullName evidence="4">NUDIX domain-containing protein</fullName>
    </submittedName>
</protein>
<dbReference type="InterPro" id="IPR015797">
    <property type="entry name" value="NUDIX_hydrolase-like_dom_sf"/>
</dbReference>
<dbReference type="KEGG" id="lsw:GTO87_08425"/>
<dbReference type="InterPro" id="IPR059176">
    <property type="entry name" value="UDP-X_N"/>
</dbReference>
<dbReference type="Gene3D" id="6.10.250.1120">
    <property type="match status" value="1"/>
</dbReference>
<accession>A0A7H9ENF8</accession>
<feature type="domain" description="Nudix hydrolase" evidence="3">
    <location>
        <begin position="66"/>
        <end position="191"/>
    </location>
</feature>
<dbReference type="GO" id="GO:0016787">
    <property type="term" value="F:hydrolase activity"/>
    <property type="evidence" value="ECO:0007669"/>
    <property type="project" value="UniProtKB-KW"/>
</dbReference>
<gene>
    <name evidence="4" type="ORF">GTO87_08425</name>
</gene>
<proteinExistence type="predicted"/>
<dbReference type="AlphaFoldDB" id="A0A7H9ENF8"/>
<evidence type="ECO:0000256" key="1">
    <source>
        <dbReference type="ARBA" id="ARBA00001946"/>
    </source>
</evidence>
<evidence type="ECO:0000259" key="3">
    <source>
        <dbReference type="PROSITE" id="PS51462"/>
    </source>
</evidence>
<name>A0A7H9ENF8_9LACO</name>
<dbReference type="PANTHER" id="PTHR43046">
    <property type="entry name" value="GDP-MANNOSE MANNOSYL HYDROLASE"/>
    <property type="match status" value="1"/>
</dbReference>
<reference evidence="4 5" key="1">
    <citation type="submission" date="2020-01" db="EMBL/GenBank/DDBJ databases">
        <title>Complete and circular genome sequences of six lactobacillus isolates from horses.</title>
        <authorList>
            <person name="Hassan H.M."/>
        </authorList>
    </citation>
    <scope>NUCLEOTIDE SEQUENCE [LARGE SCALE GENOMIC DNA]</scope>
    <source>
        <strain evidence="4 5">1A</strain>
    </source>
</reference>
<dbReference type="EMBL" id="CP047418">
    <property type="protein sequence ID" value="QLL78859.1"/>
    <property type="molecule type" value="Genomic_DNA"/>
</dbReference>
<sequence>MMAQWLDWAIELQSLAQAGLHYGHDVYDKERYQRIREIAAEIMAVHADIPVERVQDLFCNEKGYQTPKLDCRAAIFQDDKILLVQESNGQWALPGGWVEVNLSVKNNTIKEVKEETGLDAIPQRLIALHDRNLHNEPPYAYGICKVFSLCTVTGGEFHENSETLGYEYFAQDELPPLMADKTTVEQVQMCFEAYKDPQWQPVFD</sequence>
<dbReference type="CDD" id="cd18889">
    <property type="entry name" value="NUDIX_ADPRase"/>
    <property type="match status" value="1"/>
</dbReference>
<dbReference type="SUPFAM" id="SSF55811">
    <property type="entry name" value="Nudix"/>
    <property type="match status" value="1"/>
</dbReference>